<keyword evidence="1" id="KW-0732">Signal</keyword>
<name>A0AAF0CG47_9BACT</name>
<dbReference type="EMBL" id="CP119075">
    <property type="protein sequence ID" value="WED63167.1"/>
    <property type="molecule type" value="Genomic_DNA"/>
</dbReference>
<feature type="chain" id="PRO_5042172457" description="DUF4340 domain-containing protein" evidence="1">
    <location>
        <begin position="25"/>
        <end position="406"/>
    </location>
</feature>
<keyword evidence="3" id="KW-1185">Reference proteome</keyword>
<evidence type="ECO:0000313" key="2">
    <source>
        <dbReference type="EMBL" id="WED63167.1"/>
    </source>
</evidence>
<proteinExistence type="predicted"/>
<protein>
    <recommendedName>
        <fullName evidence="4">DUF4340 domain-containing protein</fullName>
    </recommendedName>
</protein>
<dbReference type="KEGG" id="slom:PXH66_12585"/>
<evidence type="ECO:0008006" key="4">
    <source>
        <dbReference type="Google" id="ProtNLM"/>
    </source>
</evidence>
<sequence length="406" mass="45008">MNFTASSRACRATMGLLTAVPAMAESQPTPVTVTSQPQFQLFVGTELLVDLAGDPAPVESFGRDVFVARTADGPRRLPVETLDQVRVKSRVRLTERLATVTDLRGKPTIARATRSSDTSGQLSRMVMSNLQQQQQSGQDLAIMAAEDQNSALAEMSESYQSRPFDTQMPDLTTSDGSVRVTEASPIAIWQRDDWDRRPPTDREVDAYGNALEVSCEISTSRPVDSPWGAWICLVRDPQRNVRELQVLRLHRLPSLGPAPRRISQQLRGFPPGFELQEVRLALYDEVGEWATSVSPRRYAITAPQAREYLITEYTTDHRRATTPPVPMRDLASLWRELTTSGLSPQQKFRVEIDATGIAGAVELVDPTPTADVEAYQTYLQHVIFYPALSQGSPVAGIFRGTLPDLR</sequence>
<gene>
    <name evidence="2" type="ORF">PXH66_12585</name>
</gene>
<evidence type="ECO:0000313" key="3">
    <source>
        <dbReference type="Proteomes" id="UP001218638"/>
    </source>
</evidence>
<dbReference type="Proteomes" id="UP001218638">
    <property type="component" value="Chromosome"/>
</dbReference>
<dbReference type="AlphaFoldDB" id="A0AAF0CG47"/>
<dbReference type="RefSeq" id="WP_330928801.1">
    <property type="nucleotide sequence ID" value="NZ_CP119075.1"/>
</dbReference>
<feature type="signal peptide" evidence="1">
    <location>
        <begin position="1"/>
        <end position="24"/>
    </location>
</feature>
<organism evidence="2 3">
    <name type="scientific">Synoicihabitans lomoniglobus</name>
    <dbReference type="NCBI Taxonomy" id="2909285"/>
    <lineage>
        <taxon>Bacteria</taxon>
        <taxon>Pseudomonadati</taxon>
        <taxon>Verrucomicrobiota</taxon>
        <taxon>Opitutia</taxon>
        <taxon>Opitutales</taxon>
        <taxon>Opitutaceae</taxon>
        <taxon>Synoicihabitans</taxon>
    </lineage>
</organism>
<reference evidence="2" key="1">
    <citation type="submission" date="2023-03" db="EMBL/GenBank/DDBJ databases">
        <title>Lomoglobus Profundus gen. nov., sp. nov., a novel member of the phylum Verrucomicrobia, isolated from deep-marine sediment of South China Sea.</title>
        <authorList>
            <person name="Ahmad T."/>
            <person name="Ishaq S.E."/>
            <person name="Wang F."/>
        </authorList>
    </citation>
    <scope>NUCLEOTIDE SEQUENCE</scope>
    <source>
        <strain evidence="2">LMO-M01</strain>
    </source>
</reference>
<accession>A0AAF0CG47</accession>
<evidence type="ECO:0000256" key="1">
    <source>
        <dbReference type="SAM" id="SignalP"/>
    </source>
</evidence>